<evidence type="ECO:0000256" key="1">
    <source>
        <dbReference type="SAM" id="Phobius"/>
    </source>
</evidence>
<evidence type="ECO:0000313" key="2">
    <source>
        <dbReference type="EMBL" id="QLJ97448.1"/>
    </source>
</evidence>
<gene>
    <name evidence="2" type="ORF">HZU44_21900</name>
</gene>
<protein>
    <recommendedName>
        <fullName evidence="3">DUF4367 domain-containing protein</fullName>
    </recommendedName>
</protein>
<dbReference type="AlphaFoldDB" id="A0A7D6CES7"/>
<keyword evidence="1" id="KW-1133">Transmembrane helix</keyword>
<reference evidence="2" key="1">
    <citation type="submission" date="2020-08" db="EMBL/GenBank/DDBJ databases">
        <title>A bifunctional nitrone conjugated secondary metabolite targeting the ribosome.</title>
        <authorList>
            <person name="Limbrick E.M."/>
            <person name="Graf M."/>
            <person name="Derewacz D.K."/>
            <person name="Nguyen F."/>
            <person name="Spraggins J.M."/>
            <person name="Wieland M."/>
            <person name="Ynigez-Gutierrez A.E."/>
            <person name="Reisman B.J."/>
            <person name="Zinshteyn B."/>
            <person name="McCulloch K."/>
            <person name="Iverson T.M."/>
            <person name="Green R."/>
            <person name="Wilson D.N."/>
            <person name="Bachmann B.O."/>
        </authorList>
    </citation>
    <scope>NUCLEOTIDE SEQUENCE</scope>
    <source>
        <strain evidence="2">Africana</strain>
    </source>
</reference>
<feature type="transmembrane region" description="Helical" evidence="1">
    <location>
        <begin position="48"/>
        <end position="65"/>
    </location>
</feature>
<organism evidence="2">
    <name type="scientific">Micromonospora carbonacea</name>
    <dbReference type="NCBI Taxonomy" id="47853"/>
    <lineage>
        <taxon>Bacteria</taxon>
        <taxon>Bacillati</taxon>
        <taxon>Actinomycetota</taxon>
        <taxon>Actinomycetes</taxon>
        <taxon>Micromonosporales</taxon>
        <taxon>Micromonosporaceae</taxon>
        <taxon>Micromonospora</taxon>
    </lineage>
</organism>
<accession>A0A7D6CES7</accession>
<sequence>MDDLERELRELSRWLETPSPPDVTAQVRARLTAVTASAPAVRKRRWRWRYAVAATLAALLVAVLPPGRTALADAAAGLLRFAGITISTSPTPVLPAGSPSPLPAQRAAGLDEAQRAVRFPIRVPAKLGPPEQVLVADPDGAGNHRVATLLYRRGALRLDAFDGQLDPVFFKEAGGPGAEWTQVGGRQAVWIGGPHSVSYMDRDGVVRQESARLAGATLVWEGAGVTYRLEGELTMAEAVEIAASLE</sequence>
<proteinExistence type="predicted"/>
<evidence type="ECO:0008006" key="3">
    <source>
        <dbReference type="Google" id="ProtNLM"/>
    </source>
</evidence>
<keyword evidence="1" id="KW-0812">Transmembrane</keyword>
<name>A0A7D6CES7_9ACTN</name>
<keyword evidence="1" id="KW-0472">Membrane</keyword>
<dbReference type="EMBL" id="CP058905">
    <property type="protein sequence ID" value="QLJ97448.1"/>
    <property type="molecule type" value="Genomic_DNA"/>
</dbReference>